<dbReference type="Gene3D" id="3.30.420.40">
    <property type="match status" value="2"/>
</dbReference>
<dbReference type="SUPFAM" id="SSF53067">
    <property type="entry name" value="Actin-like ATPase domain"/>
    <property type="match status" value="2"/>
</dbReference>
<sequence>MGEIIKHVIINDWIDFYNQVLIVLTVPVEFDHTSIAIMRECAFKAGLLKDQYSRNLRFITEPEAAAIHCMKFLNENLSVGETFMVVDCGDNTIDSTTILFLEDEELNIMTERSRNDCGDNFIDQEFLKFLELKVGSTTINLVKENHYDQLQYMLKEFYRKVKMDFTGIQSEFRPIDLELDELCPALIQYCDEKYLDNMRKVEWNIKLKFEDIKSMFDPIIEKILKLIDRSNNNNCNLLLLIGILSESKYLKLRINQEFNNKIPITYVPPNPITSIMEGAVQYGLKWIYDPERNSDGGAGKEKFQDEFHESNNNLNEYKILYDNLMQKYDELVNKYEEKEQRLNNIQIKSSDTIKKLEEEKNKFQEEIQESNNNLNEYKTLHDNLKKKYDDLVNENEKYKERKQDINEM</sequence>
<accession>U9UGG3</accession>
<dbReference type="InterPro" id="IPR043129">
    <property type="entry name" value="ATPase_NBD"/>
</dbReference>
<protein>
    <recommendedName>
        <fullName evidence="3">Hsp70 family protein</fullName>
    </recommendedName>
</protein>
<dbReference type="AlphaFoldDB" id="U9UGG3"/>
<keyword evidence="1" id="KW-0175">Coiled coil</keyword>
<dbReference type="VEuPathDB" id="FungiDB:RhiirFUN_008426"/>
<evidence type="ECO:0000313" key="2">
    <source>
        <dbReference type="EMBL" id="ESA18772.1"/>
    </source>
</evidence>
<gene>
    <name evidence="2" type="ORF">GLOINDRAFT_20339</name>
</gene>
<evidence type="ECO:0008006" key="3">
    <source>
        <dbReference type="Google" id="ProtNLM"/>
    </source>
</evidence>
<feature type="non-terminal residue" evidence="2">
    <location>
        <position position="408"/>
    </location>
</feature>
<reference evidence="2" key="1">
    <citation type="submission" date="2013-07" db="EMBL/GenBank/DDBJ databases">
        <title>The genome of an arbuscular mycorrhizal fungus provides insights into the evolution of the oldest plant symbiosis.</title>
        <authorList>
            <consortium name="DOE Joint Genome Institute"/>
            <person name="Tisserant E."/>
            <person name="Malbreil M."/>
            <person name="Kuo A."/>
            <person name="Kohler A."/>
            <person name="Symeonidi A."/>
            <person name="Balestrini R."/>
            <person name="Charron P."/>
            <person name="Duensing N."/>
            <person name="Frei-dit-Frey N."/>
            <person name="Gianinazzi-Pearson V."/>
            <person name="Gilbert B."/>
            <person name="Handa Y."/>
            <person name="Hijri M."/>
            <person name="Kaul R."/>
            <person name="Kawaguchi M."/>
            <person name="Krajinski F."/>
            <person name="Lammers P."/>
            <person name="Lapierre D."/>
            <person name="Masclaux F.G."/>
            <person name="Murat C."/>
            <person name="Morin E."/>
            <person name="Ndikumana S."/>
            <person name="Pagni M."/>
            <person name="Petitpierre D."/>
            <person name="Requena N."/>
            <person name="Rosikiewicz P."/>
            <person name="Riley R."/>
            <person name="Saito K."/>
            <person name="San Clemente H."/>
            <person name="Shapiro H."/>
            <person name="van Tuinen D."/>
            <person name="Becard G."/>
            <person name="Bonfante P."/>
            <person name="Paszkowski U."/>
            <person name="Shachar-Hill Y."/>
            <person name="Young J.P."/>
            <person name="Sanders I.R."/>
            <person name="Henrissat B."/>
            <person name="Rensing S.A."/>
            <person name="Grigoriev I.V."/>
            <person name="Corradi N."/>
            <person name="Roux C."/>
            <person name="Martin F."/>
        </authorList>
    </citation>
    <scope>NUCLEOTIDE SEQUENCE</scope>
    <source>
        <strain evidence="2">DAOM 197198</strain>
    </source>
</reference>
<proteinExistence type="predicted"/>
<dbReference type="PANTHER" id="PTHR14187:SF5">
    <property type="entry name" value="HEAT SHOCK 70 KDA PROTEIN 12A"/>
    <property type="match status" value="1"/>
</dbReference>
<evidence type="ECO:0000256" key="1">
    <source>
        <dbReference type="SAM" id="Coils"/>
    </source>
</evidence>
<organism evidence="2">
    <name type="scientific">Rhizophagus irregularis (strain DAOM 181602 / DAOM 197198 / MUCL 43194)</name>
    <name type="common">Arbuscular mycorrhizal fungus</name>
    <name type="synonym">Glomus intraradices</name>
    <dbReference type="NCBI Taxonomy" id="747089"/>
    <lineage>
        <taxon>Eukaryota</taxon>
        <taxon>Fungi</taxon>
        <taxon>Fungi incertae sedis</taxon>
        <taxon>Mucoromycota</taxon>
        <taxon>Glomeromycotina</taxon>
        <taxon>Glomeromycetes</taxon>
        <taxon>Glomerales</taxon>
        <taxon>Glomeraceae</taxon>
        <taxon>Rhizophagus</taxon>
    </lineage>
</organism>
<dbReference type="HOGENOM" id="CLU_675390_0_0_1"/>
<name>U9UGG3_RHIID</name>
<dbReference type="Gene3D" id="3.90.640.10">
    <property type="entry name" value="Actin, Chain A, domain 4"/>
    <property type="match status" value="1"/>
</dbReference>
<feature type="coiled-coil region" evidence="1">
    <location>
        <begin position="300"/>
        <end position="408"/>
    </location>
</feature>
<dbReference type="EMBL" id="KI278901">
    <property type="protein sequence ID" value="ESA18772.1"/>
    <property type="molecule type" value="Genomic_DNA"/>
</dbReference>
<dbReference type="PANTHER" id="PTHR14187">
    <property type="entry name" value="ALPHA KINASE/ELONGATION FACTOR 2 KINASE"/>
    <property type="match status" value="1"/>
</dbReference>